<sequence>MSPRVQRLCSLLISAFDSHKSLSSNPIPVTNNNHAAPKLVGPSPLVGLCGPWRSQEDDLFRQLHHC</sequence>
<accession>A0A4Q2UTR8</accession>
<dbReference type="AlphaFoldDB" id="A0A4Q2UTR8"/>
<protein>
    <submittedName>
        <fullName evidence="1">Uncharacterized protein</fullName>
    </submittedName>
</protein>
<gene>
    <name evidence="1" type="ORF">BFJ63_vAg20225</name>
</gene>
<comment type="caution">
    <text evidence="1">The sequence shown here is derived from an EMBL/GenBank/DDBJ whole genome shotgun (WGS) entry which is preliminary data.</text>
</comment>
<proteinExistence type="predicted"/>
<reference evidence="1 2" key="1">
    <citation type="submission" date="2016-12" db="EMBL/GenBank/DDBJ databases">
        <title>Draft genome sequence of Fusarium oxysporum causing rot on Narcissus.</title>
        <authorList>
            <person name="Armitage A.D."/>
            <person name="Taylor A."/>
            <person name="Clarkson J.P."/>
            <person name="Harrison R.J."/>
            <person name="Jackson A.C."/>
        </authorList>
    </citation>
    <scope>NUCLEOTIDE SEQUENCE [LARGE SCALE GENOMIC DNA]</scope>
    <source>
        <strain evidence="1 2">N139</strain>
    </source>
</reference>
<name>A0A4Q2UTR8_FUSOX</name>
<evidence type="ECO:0000313" key="2">
    <source>
        <dbReference type="Proteomes" id="UP000290540"/>
    </source>
</evidence>
<evidence type="ECO:0000313" key="1">
    <source>
        <dbReference type="EMBL" id="RYC76900.1"/>
    </source>
</evidence>
<dbReference type="Proteomes" id="UP000290540">
    <property type="component" value="Unassembled WGS sequence"/>
</dbReference>
<dbReference type="EMBL" id="MQTW01003309">
    <property type="protein sequence ID" value="RYC76900.1"/>
    <property type="molecule type" value="Genomic_DNA"/>
</dbReference>
<organism evidence="1 2">
    <name type="scientific">Fusarium oxysporum f. sp. narcissi</name>
    <dbReference type="NCBI Taxonomy" id="451672"/>
    <lineage>
        <taxon>Eukaryota</taxon>
        <taxon>Fungi</taxon>
        <taxon>Dikarya</taxon>
        <taxon>Ascomycota</taxon>
        <taxon>Pezizomycotina</taxon>
        <taxon>Sordariomycetes</taxon>
        <taxon>Hypocreomycetidae</taxon>
        <taxon>Hypocreales</taxon>
        <taxon>Nectriaceae</taxon>
        <taxon>Fusarium</taxon>
        <taxon>Fusarium oxysporum species complex</taxon>
    </lineage>
</organism>